<evidence type="ECO:0000256" key="2">
    <source>
        <dbReference type="ARBA" id="ARBA00022801"/>
    </source>
</evidence>
<gene>
    <name evidence="3" type="ORF">JAAARDRAFT_101256</name>
</gene>
<comment type="similarity">
    <text evidence="1">Belongs to the HAD-like hydrolase superfamily. S-2-haloalkanoic acid dehalogenase family.</text>
</comment>
<keyword evidence="2" id="KW-0378">Hydrolase</keyword>
<sequence length="228" mass="25441">MAKKVLAFDVYGTILDTSSISSSLQTWAGLDEPFAKQMSALWRRYQLEYTWRLNSMEIYEPFDQITRRSLRHAASEMDVTLEEEAISALMEAYTHLPSFADATKTITALANDPNIQIVIFSNGTEKMIHSALASSSLLPSLTNFYLADSIKRYKPSPAIYKGLLEFVGKTDSPGDVWLVSGNPFDITGASTSNLSTIWVNRAQNPWVDKCLGEDFRPTKIVQSLDGIL</sequence>
<dbReference type="AlphaFoldDB" id="A0A067PRH2"/>
<dbReference type="HOGENOM" id="CLU_045011_3_1_1"/>
<dbReference type="STRING" id="933084.A0A067PRH2"/>
<organism evidence="3 4">
    <name type="scientific">Jaapia argillacea MUCL 33604</name>
    <dbReference type="NCBI Taxonomy" id="933084"/>
    <lineage>
        <taxon>Eukaryota</taxon>
        <taxon>Fungi</taxon>
        <taxon>Dikarya</taxon>
        <taxon>Basidiomycota</taxon>
        <taxon>Agaricomycotina</taxon>
        <taxon>Agaricomycetes</taxon>
        <taxon>Agaricomycetidae</taxon>
        <taxon>Jaapiales</taxon>
        <taxon>Jaapiaceae</taxon>
        <taxon>Jaapia</taxon>
    </lineage>
</organism>
<dbReference type="PRINTS" id="PR00413">
    <property type="entry name" value="HADHALOGNASE"/>
</dbReference>
<dbReference type="NCBIfam" id="TIGR01493">
    <property type="entry name" value="HAD-SF-IA-v2"/>
    <property type="match status" value="1"/>
</dbReference>
<name>A0A067PRH2_9AGAM</name>
<evidence type="ECO:0000313" key="3">
    <source>
        <dbReference type="EMBL" id="KDQ52911.1"/>
    </source>
</evidence>
<dbReference type="InterPro" id="IPR006328">
    <property type="entry name" value="2-HAD"/>
</dbReference>
<dbReference type="OrthoDB" id="3256520at2759"/>
<dbReference type="InterPro" id="IPR023214">
    <property type="entry name" value="HAD_sf"/>
</dbReference>
<dbReference type="Gene3D" id="1.10.150.240">
    <property type="entry name" value="Putative phosphatase, domain 2"/>
    <property type="match status" value="1"/>
</dbReference>
<dbReference type="EMBL" id="KL197737">
    <property type="protein sequence ID" value="KDQ52911.1"/>
    <property type="molecule type" value="Genomic_DNA"/>
</dbReference>
<dbReference type="Pfam" id="PF00702">
    <property type="entry name" value="Hydrolase"/>
    <property type="match status" value="1"/>
</dbReference>
<dbReference type="InterPro" id="IPR051540">
    <property type="entry name" value="S-2-haloacid_dehalogenase"/>
</dbReference>
<dbReference type="InterPro" id="IPR023198">
    <property type="entry name" value="PGP-like_dom2"/>
</dbReference>
<feature type="non-terminal residue" evidence="3">
    <location>
        <position position="228"/>
    </location>
</feature>
<reference evidence="4" key="1">
    <citation type="journal article" date="2014" name="Proc. Natl. Acad. Sci. U.S.A.">
        <title>Extensive sampling of basidiomycete genomes demonstrates inadequacy of the white-rot/brown-rot paradigm for wood decay fungi.</title>
        <authorList>
            <person name="Riley R."/>
            <person name="Salamov A.A."/>
            <person name="Brown D.W."/>
            <person name="Nagy L.G."/>
            <person name="Floudas D."/>
            <person name="Held B.W."/>
            <person name="Levasseur A."/>
            <person name="Lombard V."/>
            <person name="Morin E."/>
            <person name="Otillar R."/>
            <person name="Lindquist E.A."/>
            <person name="Sun H."/>
            <person name="LaButti K.M."/>
            <person name="Schmutz J."/>
            <person name="Jabbour D."/>
            <person name="Luo H."/>
            <person name="Baker S.E."/>
            <person name="Pisabarro A.G."/>
            <person name="Walton J.D."/>
            <person name="Blanchette R.A."/>
            <person name="Henrissat B."/>
            <person name="Martin F."/>
            <person name="Cullen D."/>
            <person name="Hibbett D.S."/>
            <person name="Grigoriev I.V."/>
        </authorList>
    </citation>
    <scope>NUCLEOTIDE SEQUENCE [LARGE SCALE GENOMIC DNA]</scope>
    <source>
        <strain evidence="4">MUCL 33604</strain>
    </source>
</reference>
<evidence type="ECO:0000313" key="4">
    <source>
        <dbReference type="Proteomes" id="UP000027265"/>
    </source>
</evidence>
<dbReference type="SFLD" id="SFLDG01129">
    <property type="entry name" value="C1.5:_HAD__Beta-PGM__Phosphata"/>
    <property type="match status" value="1"/>
</dbReference>
<dbReference type="Gene3D" id="3.40.50.1000">
    <property type="entry name" value="HAD superfamily/HAD-like"/>
    <property type="match status" value="1"/>
</dbReference>
<dbReference type="GO" id="GO:0019120">
    <property type="term" value="F:hydrolase activity, acting on acid halide bonds, in C-halide compounds"/>
    <property type="evidence" value="ECO:0007669"/>
    <property type="project" value="InterPro"/>
</dbReference>
<dbReference type="SFLD" id="SFLDS00003">
    <property type="entry name" value="Haloacid_Dehalogenase"/>
    <property type="match status" value="1"/>
</dbReference>
<dbReference type="PANTHER" id="PTHR43316">
    <property type="entry name" value="HYDROLASE, HALOACID DELAHOGENASE-RELATED"/>
    <property type="match status" value="1"/>
</dbReference>
<dbReference type="GO" id="GO:0016791">
    <property type="term" value="F:phosphatase activity"/>
    <property type="evidence" value="ECO:0007669"/>
    <property type="project" value="UniProtKB-ARBA"/>
</dbReference>
<dbReference type="InParanoid" id="A0A067PRH2"/>
<dbReference type="SUPFAM" id="SSF56784">
    <property type="entry name" value="HAD-like"/>
    <property type="match status" value="1"/>
</dbReference>
<dbReference type="PANTHER" id="PTHR43316:SF3">
    <property type="entry name" value="HALOACID DEHALOGENASE, TYPE II (AFU_ORTHOLOGUE AFUA_2G07750)-RELATED"/>
    <property type="match status" value="1"/>
</dbReference>
<keyword evidence="4" id="KW-1185">Reference proteome</keyword>
<dbReference type="Proteomes" id="UP000027265">
    <property type="component" value="Unassembled WGS sequence"/>
</dbReference>
<dbReference type="InterPro" id="IPR036412">
    <property type="entry name" value="HAD-like_sf"/>
</dbReference>
<dbReference type="NCBIfam" id="TIGR01428">
    <property type="entry name" value="HAD_type_II"/>
    <property type="match status" value="1"/>
</dbReference>
<proteinExistence type="inferred from homology"/>
<evidence type="ECO:0008006" key="5">
    <source>
        <dbReference type="Google" id="ProtNLM"/>
    </source>
</evidence>
<accession>A0A067PRH2</accession>
<protein>
    <recommendedName>
        <fullName evidence="5">Haloacid dehalogenase, type II</fullName>
    </recommendedName>
</protein>
<evidence type="ECO:0000256" key="1">
    <source>
        <dbReference type="ARBA" id="ARBA00008106"/>
    </source>
</evidence>
<dbReference type="InterPro" id="IPR006439">
    <property type="entry name" value="HAD-SF_hydro_IA"/>
</dbReference>